<evidence type="ECO:0000256" key="9">
    <source>
        <dbReference type="ARBA" id="ARBA00049308"/>
    </source>
</evidence>
<dbReference type="Pfam" id="PF00069">
    <property type="entry name" value="Pkinase"/>
    <property type="match status" value="1"/>
</dbReference>
<proteinExistence type="inferred from homology"/>
<evidence type="ECO:0000256" key="4">
    <source>
        <dbReference type="ARBA" id="ARBA00022741"/>
    </source>
</evidence>
<evidence type="ECO:0000256" key="3">
    <source>
        <dbReference type="ARBA" id="ARBA00022679"/>
    </source>
</evidence>
<sequence>MSTPSIATTLLPAHHSQYGYAHINPYSPTTRTYPATNTLPAPPRLNTSYQTYASTSHYPQPQQSPAISYRGPSHASTMAPSQSNSVLPDPLRRQPDWNEFYKNGVPKEIIVIDDDSPEPDKQSTRSERQDATAYQTNAGRKRKVDQGYNVEYTDSPTYSTHPAKFASSSASYHSGGRTTSLQTVTAPTSLESYGSNTASNSYEDVRVGQKRKRAQPQKETRAQAKRKQQESVPDAFLDYVPPPKPLKKAADVHVPVMRDADKHKNLKVDDEDGHYIVTPGTRLAERYEIIKLLGQGTFGKVVEAYDSKKKSKCAVKIIRSVQKYRDASRIELRVLSTLALNDKNNRNKCIHLRDSFDFRNHICIVTDLLGQSVFDFLKGNGFVPFPSSQIQNFARQLFTSVAFLHDLNLIHTDLKPENILLVHNTYQTFTYNRTIPSSSHTVSRTARQRRVLLDSEIRLIDFGSATFDDEYHSSVVSTRHYRAPEIILQLGWSFPCDIWSIGCILVEFFTGDALFQTHDNLEHLAMMEAVCSGKIDAKIVKQVCSGGRGANANSAAKFFNRGKLEYPNQETSKASRKYVKAMKHLHEFIPANTSFNRQLLDLLRKIFVYDPKNRITAKEALKHPWFKETLVDDGTEAIRIREERAAQGMGVPNTKRPRVEQ</sequence>
<evidence type="ECO:0000313" key="14">
    <source>
        <dbReference type="EMBL" id="KIW70100.1"/>
    </source>
</evidence>
<organism evidence="14 15">
    <name type="scientific">Phialophora macrospora</name>
    <dbReference type="NCBI Taxonomy" id="1851006"/>
    <lineage>
        <taxon>Eukaryota</taxon>
        <taxon>Fungi</taxon>
        <taxon>Dikarya</taxon>
        <taxon>Ascomycota</taxon>
        <taxon>Pezizomycotina</taxon>
        <taxon>Eurotiomycetes</taxon>
        <taxon>Chaetothyriomycetidae</taxon>
        <taxon>Chaetothyriales</taxon>
        <taxon>Herpotrichiellaceae</taxon>
        <taxon>Phialophora</taxon>
    </lineage>
</organism>
<feature type="binding site" evidence="11">
    <location>
        <position position="316"/>
    </location>
    <ligand>
        <name>ATP</name>
        <dbReference type="ChEBI" id="CHEBI:30616"/>
    </ligand>
</feature>
<keyword evidence="5" id="KW-0418">Kinase</keyword>
<name>A0A0D2FUA1_9EURO</name>
<keyword evidence="3" id="KW-0808">Transferase</keyword>
<dbReference type="PROSITE" id="PS00107">
    <property type="entry name" value="PROTEIN_KINASE_ATP"/>
    <property type="match status" value="1"/>
</dbReference>
<accession>A0A0D2FUA1</accession>
<feature type="compositionally biased region" description="Polar residues" evidence="12">
    <location>
        <begin position="152"/>
        <end position="202"/>
    </location>
</feature>
<dbReference type="InterPro" id="IPR051175">
    <property type="entry name" value="CLK_kinases"/>
</dbReference>
<dbReference type="SMART" id="SM00220">
    <property type="entry name" value="S_TKc"/>
    <property type="match status" value="1"/>
</dbReference>
<dbReference type="PANTHER" id="PTHR45646:SF11">
    <property type="entry name" value="SERINE_THREONINE-PROTEIN KINASE DOA"/>
    <property type="match status" value="1"/>
</dbReference>
<evidence type="ECO:0000256" key="7">
    <source>
        <dbReference type="ARBA" id="ARBA00037966"/>
    </source>
</evidence>
<keyword evidence="6 11" id="KW-0067">ATP-binding</keyword>
<evidence type="ECO:0000256" key="11">
    <source>
        <dbReference type="PROSITE-ProRule" id="PRU10141"/>
    </source>
</evidence>
<dbReference type="PROSITE" id="PS50011">
    <property type="entry name" value="PROTEIN_KINASE_DOM"/>
    <property type="match status" value="1"/>
</dbReference>
<keyword evidence="15" id="KW-1185">Reference proteome</keyword>
<dbReference type="GO" id="GO:0004674">
    <property type="term" value="F:protein serine/threonine kinase activity"/>
    <property type="evidence" value="ECO:0007669"/>
    <property type="project" value="UniProtKB-KW"/>
</dbReference>
<feature type="compositionally biased region" description="Polar residues" evidence="12">
    <location>
        <begin position="55"/>
        <end position="66"/>
    </location>
</feature>
<evidence type="ECO:0000256" key="1">
    <source>
        <dbReference type="ARBA" id="ARBA00013203"/>
    </source>
</evidence>
<dbReference type="GO" id="GO:0005524">
    <property type="term" value="F:ATP binding"/>
    <property type="evidence" value="ECO:0007669"/>
    <property type="project" value="UniProtKB-UniRule"/>
</dbReference>
<dbReference type="GO" id="GO:0005634">
    <property type="term" value="C:nucleus"/>
    <property type="evidence" value="ECO:0007669"/>
    <property type="project" value="TreeGrafter"/>
</dbReference>
<dbReference type="InterPro" id="IPR000719">
    <property type="entry name" value="Prot_kinase_dom"/>
</dbReference>
<evidence type="ECO:0000256" key="8">
    <source>
        <dbReference type="ARBA" id="ARBA00049003"/>
    </source>
</evidence>
<evidence type="ECO:0000259" key="13">
    <source>
        <dbReference type="PROSITE" id="PS50011"/>
    </source>
</evidence>
<comment type="similarity">
    <text evidence="7">Belongs to the protein kinase superfamily. CMGC Ser/Thr protein kinase family. Lammer subfamily.</text>
</comment>
<feature type="compositionally biased region" description="Polar residues" evidence="12">
    <location>
        <begin position="74"/>
        <end position="86"/>
    </location>
</feature>
<dbReference type="GO" id="GO:0043484">
    <property type="term" value="P:regulation of RNA splicing"/>
    <property type="evidence" value="ECO:0007669"/>
    <property type="project" value="TreeGrafter"/>
</dbReference>
<dbReference type="EMBL" id="KN846957">
    <property type="protein sequence ID" value="KIW70100.1"/>
    <property type="molecule type" value="Genomic_DNA"/>
</dbReference>
<dbReference type="CDD" id="cd14134">
    <property type="entry name" value="PKc_CLK"/>
    <property type="match status" value="1"/>
</dbReference>
<dbReference type="HOGENOM" id="CLU_000288_5_12_1"/>
<evidence type="ECO:0000256" key="10">
    <source>
        <dbReference type="ARBA" id="ARBA00051680"/>
    </source>
</evidence>
<dbReference type="InterPro" id="IPR008271">
    <property type="entry name" value="Ser/Thr_kinase_AS"/>
</dbReference>
<comment type="catalytic activity">
    <reaction evidence="9">
        <text>L-threonyl-[protein] + ATP = O-phospho-L-threonyl-[protein] + ADP + H(+)</text>
        <dbReference type="Rhea" id="RHEA:46608"/>
        <dbReference type="Rhea" id="RHEA-COMP:11060"/>
        <dbReference type="Rhea" id="RHEA-COMP:11605"/>
        <dbReference type="ChEBI" id="CHEBI:15378"/>
        <dbReference type="ChEBI" id="CHEBI:30013"/>
        <dbReference type="ChEBI" id="CHEBI:30616"/>
        <dbReference type="ChEBI" id="CHEBI:61977"/>
        <dbReference type="ChEBI" id="CHEBI:456216"/>
        <dbReference type="EC" id="2.7.12.1"/>
    </reaction>
</comment>
<reference evidence="14 15" key="1">
    <citation type="submission" date="2015-01" db="EMBL/GenBank/DDBJ databases">
        <title>The Genome Sequence of Capronia semiimmersa CBS27337.</title>
        <authorList>
            <consortium name="The Broad Institute Genomics Platform"/>
            <person name="Cuomo C."/>
            <person name="de Hoog S."/>
            <person name="Gorbushina A."/>
            <person name="Stielow B."/>
            <person name="Teixiera M."/>
            <person name="Abouelleil A."/>
            <person name="Chapman S.B."/>
            <person name="Priest M."/>
            <person name="Young S.K."/>
            <person name="Wortman J."/>
            <person name="Nusbaum C."/>
            <person name="Birren B."/>
        </authorList>
    </citation>
    <scope>NUCLEOTIDE SEQUENCE [LARGE SCALE GENOMIC DNA]</scope>
    <source>
        <strain evidence="14 15">CBS 27337</strain>
    </source>
</reference>
<feature type="region of interest" description="Disordered" evidence="12">
    <location>
        <begin position="55"/>
        <end position="240"/>
    </location>
</feature>
<dbReference type="STRING" id="5601.A0A0D2FUA1"/>
<dbReference type="Gene3D" id="1.10.510.10">
    <property type="entry name" value="Transferase(Phosphotransferase) domain 1"/>
    <property type="match status" value="1"/>
</dbReference>
<comment type="catalytic activity">
    <reaction evidence="10">
        <text>L-tyrosyl-[protein] + ATP = O-phospho-L-tyrosyl-[protein] + ADP + H(+)</text>
        <dbReference type="Rhea" id="RHEA:10596"/>
        <dbReference type="Rhea" id="RHEA-COMP:10136"/>
        <dbReference type="Rhea" id="RHEA-COMP:20101"/>
        <dbReference type="ChEBI" id="CHEBI:15378"/>
        <dbReference type="ChEBI" id="CHEBI:30616"/>
        <dbReference type="ChEBI" id="CHEBI:46858"/>
        <dbReference type="ChEBI" id="CHEBI:61978"/>
        <dbReference type="ChEBI" id="CHEBI:456216"/>
        <dbReference type="EC" id="2.7.12.1"/>
    </reaction>
</comment>
<gene>
    <name evidence="14" type="ORF">PV04_02406</name>
</gene>
<dbReference type="InterPro" id="IPR011009">
    <property type="entry name" value="Kinase-like_dom_sf"/>
</dbReference>
<keyword evidence="4 11" id="KW-0547">Nucleotide-binding</keyword>
<dbReference type="GO" id="GO:0004712">
    <property type="term" value="F:protein serine/threonine/tyrosine kinase activity"/>
    <property type="evidence" value="ECO:0007669"/>
    <property type="project" value="UniProtKB-EC"/>
</dbReference>
<protein>
    <recommendedName>
        <fullName evidence="1">dual-specificity kinase</fullName>
        <ecNumber evidence="1">2.7.12.1</ecNumber>
    </recommendedName>
</protein>
<dbReference type="SUPFAM" id="SSF56112">
    <property type="entry name" value="Protein kinase-like (PK-like)"/>
    <property type="match status" value="1"/>
</dbReference>
<evidence type="ECO:0000256" key="5">
    <source>
        <dbReference type="ARBA" id="ARBA00022777"/>
    </source>
</evidence>
<dbReference type="Gene3D" id="3.30.200.20">
    <property type="entry name" value="Phosphorylase Kinase, domain 1"/>
    <property type="match status" value="1"/>
</dbReference>
<dbReference type="PANTHER" id="PTHR45646">
    <property type="entry name" value="SERINE/THREONINE-PROTEIN KINASE DOA-RELATED"/>
    <property type="match status" value="1"/>
</dbReference>
<keyword evidence="2" id="KW-0723">Serine/threonine-protein kinase</keyword>
<feature type="compositionally biased region" description="Basic and acidic residues" evidence="12">
    <location>
        <begin position="118"/>
        <end position="130"/>
    </location>
</feature>
<comment type="catalytic activity">
    <reaction evidence="8">
        <text>L-seryl-[protein] + ATP = O-phospho-L-seryl-[protein] + ADP + H(+)</text>
        <dbReference type="Rhea" id="RHEA:17989"/>
        <dbReference type="Rhea" id="RHEA-COMP:9863"/>
        <dbReference type="Rhea" id="RHEA-COMP:11604"/>
        <dbReference type="ChEBI" id="CHEBI:15378"/>
        <dbReference type="ChEBI" id="CHEBI:29999"/>
        <dbReference type="ChEBI" id="CHEBI:30616"/>
        <dbReference type="ChEBI" id="CHEBI:83421"/>
        <dbReference type="ChEBI" id="CHEBI:456216"/>
        <dbReference type="EC" id="2.7.12.1"/>
    </reaction>
</comment>
<evidence type="ECO:0000313" key="15">
    <source>
        <dbReference type="Proteomes" id="UP000054266"/>
    </source>
</evidence>
<dbReference type="PROSITE" id="PS00108">
    <property type="entry name" value="PROTEIN_KINASE_ST"/>
    <property type="match status" value="1"/>
</dbReference>
<dbReference type="EC" id="2.7.12.1" evidence="1"/>
<dbReference type="AlphaFoldDB" id="A0A0D2FUA1"/>
<evidence type="ECO:0000256" key="2">
    <source>
        <dbReference type="ARBA" id="ARBA00022527"/>
    </source>
</evidence>
<feature type="domain" description="Protein kinase" evidence="13">
    <location>
        <begin position="287"/>
        <end position="626"/>
    </location>
</feature>
<dbReference type="InterPro" id="IPR017441">
    <property type="entry name" value="Protein_kinase_ATP_BS"/>
</dbReference>
<evidence type="ECO:0000256" key="12">
    <source>
        <dbReference type="SAM" id="MobiDB-lite"/>
    </source>
</evidence>
<dbReference type="Proteomes" id="UP000054266">
    <property type="component" value="Unassembled WGS sequence"/>
</dbReference>
<evidence type="ECO:0000256" key="6">
    <source>
        <dbReference type="ARBA" id="ARBA00022840"/>
    </source>
</evidence>
<dbReference type="FunFam" id="1.10.510.10:FF:000612">
    <property type="entry name" value="Serine/threonine-protein kinase AFC2"/>
    <property type="match status" value="1"/>
</dbReference>